<dbReference type="SUPFAM" id="SSF57552">
    <property type="entry name" value="Blood coagulation inhibitor (disintegrin)"/>
    <property type="match status" value="1"/>
</dbReference>
<evidence type="ECO:0000256" key="2">
    <source>
        <dbReference type="SAM" id="Phobius"/>
    </source>
</evidence>
<reference evidence="5 6" key="1">
    <citation type="submission" date="2017-03" db="EMBL/GenBank/DDBJ databases">
        <title>Genome Survey of Euroglyphus maynei.</title>
        <authorList>
            <person name="Arlian L.G."/>
            <person name="Morgan M.S."/>
            <person name="Rider S.D."/>
        </authorList>
    </citation>
    <scope>NUCLEOTIDE SEQUENCE [LARGE SCALE GENOMIC DNA]</scope>
    <source>
        <strain evidence="5">Arlian Lab</strain>
        <tissue evidence="5">Whole body</tissue>
    </source>
</reference>
<keyword evidence="2" id="KW-0472">Membrane</keyword>
<dbReference type="OrthoDB" id="6437438at2759"/>
<protein>
    <submittedName>
        <fullName evidence="5">ADAM 17-like protein protease-like protein</fullName>
    </submittedName>
</protein>
<dbReference type="PROSITE" id="PS50214">
    <property type="entry name" value="DISINTEGRIN_2"/>
    <property type="match status" value="1"/>
</dbReference>
<dbReference type="GO" id="GO:0006509">
    <property type="term" value="P:membrane protein ectodomain proteolysis"/>
    <property type="evidence" value="ECO:0007669"/>
    <property type="project" value="TreeGrafter"/>
</dbReference>
<evidence type="ECO:0000259" key="3">
    <source>
        <dbReference type="PROSITE" id="PS50214"/>
    </source>
</evidence>
<dbReference type="PROSITE" id="PS50215">
    <property type="entry name" value="ADAM_MEPRO"/>
    <property type="match status" value="1"/>
</dbReference>
<feature type="domain" description="Disintegrin" evidence="3">
    <location>
        <begin position="349"/>
        <end position="437"/>
    </location>
</feature>
<dbReference type="PANTHER" id="PTHR45702">
    <property type="entry name" value="ADAM10/ADAM17 METALLOPEPTIDASE FAMILY MEMBER"/>
    <property type="match status" value="1"/>
</dbReference>
<feature type="non-terminal residue" evidence="5">
    <location>
        <position position="582"/>
    </location>
</feature>
<evidence type="ECO:0000259" key="4">
    <source>
        <dbReference type="PROSITE" id="PS50215"/>
    </source>
</evidence>
<feature type="domain" description="Peptidase M12B" evidence="4">
    <location>
        <begin position="121"/>
        <end position="342"/>
    </location>
</feature>
<keyword evidence="5" id="KW-0378">Hydrolase</keyword>
<organism evidence="5 6">
    <name type="scientific">Euroglyphus maynei</name>
    <name type="common">Mayne's house dust mite</name>
    <dbReference type="NCBI Taxonomy" id="6958"/>
    <lineage>
        <taxon>Eukaryota</taxon>
        <taxon>Metazoa</taxon>
        <taxon>Ecdysozoa</taxon>
        <taxon>Arthropoda</taxon>
        <taxon>Chelicerata</taxon>
        <taxon>Arachnida</taxon>
        <taxon>Acari</taxon>
        <taxon>Acariformes</taxon>
        <taxon>Sarcoptiformes</taxon>
        <taxon>Astigmata</taxon>
        <taxon>Psoroptidia</taxon>
        <taxon>Analgoidea</taxon>
        <taxon>Pyroglyphidae</taxon>
        <taxon>Pyroglyphinae</taxon>
        <taxon>Euroglyphus</taxon>
    </lineage>
</organism>
<dbReference type="PANTHER" id="PTHR45702:SF2">
    <property type="entry name" value="KUZBANIAN, ISOFORM A"/>
    <property type="match status" value="1"/>
</dbReference>
<feature type="transmembrane region" description="Helical" evidence="2">
    <location>
        <begin position="537"/>
        <end position="560"/>
    </location>
</feature>
<evidence type="ECO:0000313" key="6">
    <source>
        <dbReference type="Proteomes" id="UP000194236"/>
    </source>
</evidence>
<dbReference type="InterPro" id="IPR001590">
    <property type="entry name" value="Peptidase_M12B"/>
</dbReference>
<dbReference type="GO" id="GO:0005886">
    <property type="term" value="C:plasma membrane"/>
    <property type="evidence" value="ECO:0007669"/>
    <property type="project" value="TreeGrafter"/>
</dbReference>
<dbReference type="GO" id="GO:0046872">
    <property type="term" value="F:metal ion binding"/>
    <property type="evidence" value="ECO:0007669"/>
    <property type="project" value="UniProtKB-KW"/>
</dbReference>
<dbReference type="Proteomes" id="UP000194236">
    <property type="component" value="Unassembled WGS sequence"/>
</dbReference>
<evidence type="ECO:0000256" key="1">
    <source>
        <dbReference type="PROSITE-ProRule" id="PRU00276"/>
    </source>
</evidence>
<dbReference type="SMART" id="SM00050">
    <property type="entry name" value="DISIN"/>
    <property type="match status" value="1"/>
</dbReference>
<feature type="binding site" evidence="1">
    <location>
        <position position="282"/>
    </location>
    <ligand>
        <name>Zn(2+)</name>
        <dbReference type="ChEBI" id="CHEBI:29105"/>
        <note>catalytic</note>
    </ligand>
</feature>
<dbReference type="GO" id="GO:0004222">
    <property type="term" value="F:metalloendopeptidase activity"/>
    <property type="evidence" value="ECO:0007669"/>
    <property type="project" value="InterPro"/>
</dbReference>
<name>A0A1Y3B8P1_EURMA</name>
<dbReference type="InterPro" id="IPR051489">
    <property type="entry name" value="ADAM_Metalloproteinase"/>
</dbReference>
<keyword evidence="1" id="KW-0862">Zinc</keyword>
<dbReference type="SUPFAM" id="SSF55486">
    <property type="entry name" value="Metalloproteases ('zincins'), catalytic domain"/>
    <property type="match status" value="1"/>
</dbReference>
<sequence length="582" mass="66676">MLNTNNDEQLNVFAINAYGHIEPIDHLLQTKYFTGIMTNTKWNHTINIYSSGIIDIEKDMISLIIFTDSDEFYITPAISFDENFNSHFIIDNNPTIPHSLISNIFQLNRRHRRHSSNNKIRYCGIKLTIDYDLYEKFNFNPVLTVQHSQFVIRFVNQIFFQTKWSENGYDNSSHQDQLGDFGIVPCVILIETEQQQQQKSFYSLKLKYDSTEKNMNDYIESISDNNYCLSHVFTNIKINETNGFTKNCLLFADINGGLSSFAHCENPWEIYCILSAVHEFGHNFCSTHDTDDCMPNEGGTYIMSYPFNSEKGPNNFKFSPCSIRAIYRYVKEKEQRFIEMLLSGSCQNKNKCGNRIIEGDEKCDEGPNGGNCCDKNCNLKTLAKCSQSQTNALCCNEKCEIRKKGEHCLPEDKNFCLTHSECDGNSYLCSDRKKLPDNTPCGDKYLDGICLNGHCKMCTRYIEECHFCCLDKTNKTCKPNRMLAVNSNCQLKNTSIPGQCDSQGVCQDLNSIIYFTEPTSTQLPTERKTLGPSILEIIAIVITFTMIILLTILALACSLADKNLYDEYDGESKEELINYRKR</sequence>
<keyword evidence="1" id="KW-0479">Metal-binding</keyword>
<gene>
    <name evidence="5" type="ORF">BLA29_003604</name>
</gene>
<dbReference type="Gene3D" id="3.40.390.10">
    <property type="entry name" value="Collagenase (Catalytic Domain)"/>
    <property type="match status" value="1"/>
</dbReference>
<dbReference type="EMBL" id="MUJZ01033688">
    <property type="protein sequence ID" value="OTF77241.1"/>
    <property type="molecule type" value="Genomic_DNA"/>
</dbReference>
<keyword evidence="2" id="KW-1133">Transmembrane helix</keyword>
<keyword evidence="2" id="KW-0812">Transmembrane</keyword>
<dbReference type="GO" id="GO:0007219">
    <property type="term" value="P:Notch signaling pathway"/>
    <property type="evidence" value="ECO:0007669"/>
    <property type="project" value="TreeGrafter"/>
</dbReference>
<feature type="binding site" evidence="1">
    <location>
        <position position="288"/>
    </location>
    <ligand>
        <name>Zn(2+)</name>
        <dbReference type="ChEBI" id="CHEBI:29105"/>
        <note>catalytic</note>
    </ligand>
</feature>
<dbReference type="InterPro" id="IPR001762">
    <property type="entry name" value="Disintegrin_dom"/>
</dbReference>
<feature type="active site" evidence="1">
    <location>
        <position position="279"/>
    </location>
</feature>
<comment type="caution">
    <text evidence="5">The sequence shown here is derived from an EMBL/GenBank/DDBJ whole genome shotgun (WGS) entry which is preliminary data.</text>
</comment>
<dbReference type="AlphaFoldDB" id="A0A1Y3B8P1"/>
<keyword evidence="5" id="KW-0645">Protease</keyword>
<dbReference type="Pfam" id="PF13574">
    <property type="entry name" value="Reprolysin_2"/>
    <property type="match status" value="1"/>
</dbReference>
<dbReference type="InterPro" id="IPR036436">
    <property type="entry name" value="Disintegrin_dom_sf"/>
</dbReference>
<evidence type="ECO:0000313" key="5">
    <source>
        <dbReference type="EMBL" id="OTF77241.1"/>
    </source>
</evidence>
<keyword evidence="6" id="KW-1185">Reference proteome</keyword>
<feature type="binding site" evidence="1">
    <location>
        <position position="278"/>
    </location>
    <ligand>
        <name>Zn(2+)</name>
        <dbReference type="ChEBI" id="CHEBI:29105"/>
        <note>catalytic</note>
    </ligand>
</feature>
<accession>A0A1Y3B8P1</accession>
<proteinExistence type="predicted"/>
<dbReference type="Gene3D" id="4.10.70.10">
    <property type="entry name" value="Disintegrin domain"/>
    <property type="match status" value="1"/>
</dbReference>
<dbReference type="InterPro" id="IPR024079">
    <property type="entry name" value="MetalloPept_cat_dom_sf"/>
</dbReference>
<comment type="caution">
    <text evidence="1">Lacks conserved residue(s) required for the propagation of feature annotation.</text>
</comment>